<feature type="compositionally biased region" description="Pro residues" evidence="1">
    <location>
        <begin position="465"/>
        <end position="474"/>
    </location>
</feature>
<dbReference type="InterPro" id="IPR046341">
    <property type="entry name" value="SET_dom_sf"/>
</dbReference>
<reference evidence="3 4" key="1">
    <citation type="journal article" date="2021" name="MBio">
        <title>A New Model Trypanosomatid, Novymonas esmeraldas: Genomic Perception of Its 'Candidatus Pandoraea novymonadis' Endosymbiont.</title>
        <authorList>
            <person name="Zakharova A."/>
            <person name="Saura A."/>
            <person name="Butenko A."/>
            <person name="Podesvova L."/>
            <person name="Warmusova S."/>
            <person name="Kostygov A.Y."/>
            <person name="Nenarokova A."/>
            <person name="Lukes J."/>
            <person name="Opperdoes F.R."/>
            <person name="Yurchenko V."/>
        </authorList>
    </citation>
    <scope>NUCLEOTIDE SEQUENCE [LARGE SCALE GENOMIC DNA]</scope>
    <source>
        <strain evidence="3 4">E262AT.01</strain>
    </source>
</reference>
<feature type="region of interest" description="Disordered" evidence="1">
    <location>
        <begin position="438"/>
        <end position="476"/>
    </location>
</feature>
<feature type="compositionally biased region" description="Pro residues" evidence="1">
    <location>
        <begin position="41"/>
        <end position="53"/>
    </location>
</feature>
<gene>
    <name evidence="3" type="ORF">NESM_000639500</name>
</gene>
<feature type="region of interest" description="Disordered" evidence="1">
    <location>
        <begin position="33"/>
        <end position="54"/>
    </location>
</feature>
<name>A0AAW0EVK8_9TRYP</name>
<evidence type="ECO:0000259" key="2">
    <source>
        <dbReference type="Pfam" id="PF00856"/>
    </source>
</evidence>
<keyword evidence="4" id="KW-1185">Reference proteome</keyword>
<feature type="compositionally biased region" description="Low complexity" evidence="1">
    <location>
        <begin position="154"/>
        <end position="172"/>
    </location>
</feature>
<dbReference type="AlphaFoldDB" id="A0AAW0EVK8"/>
<dbReference type="InterPro" id="IPR001214">
    <property type="entry name" value="SET_dom"/>
</dbReference>
<accession>A0AAW0EVK8</accession>
<feature type="region of interest" description="Disordered" evidence="1">
    <location>
        <begin position="154"/>
        <end position="175"/>
    </location>
</feature>
<protein>
    <submittedName>
        <fullName evidence="3">SET domain containing protein</fullName>
    </submittedName>
</protein>
<evidence type="ECO:0000313" key="4">
    <source>
        <dbReference type="Proteomes" id="UP001430356"/>
    </source>
</evidence>
<feature type="domain" description="SET" evidence="2">
    <location>
        <begin position="182"/>
        <end position="428"/>
    </location>
</feature>
<proteinExistence type="predicted"/>
<evidence type="ECO:0000313" key="3">
    <source>
        <dbReference type="EMBL" id="KAK7196964.1"/>
    </source>
</evidence>
<dbReference type="SUPFAM" id="SSF82199">
    <property type="entry name" value="SET domain"/>
    <property type="match status" value="1"/>
</dbReference>
<comment type="caution">
    <text evidence="3">The sequence shown here is derived from an EMBL/GenBank/DDBJ whole genome shotgun (WGS) entry which is preliminary data.</text>
</comment>
<organism evidence="3 4">
    <name type="scientific">Novymonas esmeraldas</name>
    <dbReference type="NCBI Taxonomy" id="1808958"/>
    <lineage>
        <taxon>Eukaryota</taxon>
        <taxon>Discoba</taxon>
        <taxon>Euglenozoa</taxon>
        <taxon>Kinetoplastea</taxon>
        <taxon>Metakinetoplastina</taxon>
        <taxon>Trypanosomatida</taxon>
        <taxon>Trypanosomatidae</taxon>
        <taxon>Novymonas</taxon>
    </lineage>
</organism>
<dbReference type="Gene3D" id="3.90.1410.10">
    <property type="entry name" value="set domain protein methyltransferase, domain 1"/>
    <property type="match status" value="1"/>
</dbReference>
<dbReference type="Proteomes" id="UP001430356">
    <property type="component" value="Unassembled WGS sequence"/>
</dbReference>
<dbReference type="EMBL" id="JAECZO010000091">
    <property type="protein sequence ID" value="KAK7196964.1"/>
    <property type="molecule type" value="Genomic_DNA"/>
</dbReference>
<dbReference type="Pfam" id="PF00856">
    <property type="entry name" value="SET"/>
    <property type="match status" value="1"/>
</dbReference>
<evidence type="ECO:0000256" key="1">
    <source>
        <dbReference type="SAM" id="MobiDB-lite"/>
    </source>
</evidence>
<sequence>MHRTSRLCASPLLQHIHHSLPALHQLYSNAAAGAAAHHTSPTPPPTTFPPDPLTPEDGDGVLRFFCTELGMGAEPLRRWRQTLHQRSAARWCTADAAVPWTRVGGAPVAAAAAAGASPSVRWLRPRLQDVAVVRSAVRELKLLVSPLLLLSPPPTRTAAATSPPTHTHTARPTSHEECSRWYATHAIPAGMLLLSIPTEAVLFASPPPAADPLLSYFMTVEELVAQLVSAVDDPAAPHHGYAAYLCDSVVPCRNLPFLSVAEVQQLVAAAPTITPPAPAAGAAAAAADVGDTRGAFAGDDTGDGDDRRGSALVSPALSLAHFYHVDMAGEPLSQYLRARLTSAEYAWWVSVILSHRSGSTSVLPMLDKLNHSPLPNCTYTMATAETMCGLDVVDNLVAGVPAELLYQPYVHLCAMRDIPAGAELTVCYASAADSAYRRASRRPPPPPPVMTLTRGLERDGRRAGAPPPRTPPPRSADMAEAMGQLFEEEVDVTAADDVVTAAQLRHLQHPGRQEVDTPEGRASWLQQWGFVPPCDAVYGGQDLREMAALVAERRIDTRAQLFPPPLVSTPKP</sequence>